<dbReference type="AlphaFoldDB" id="A0A165KK13"/>
<accession>A0A165KK13</accession>
<organism evidence="2 3">
    <name type="scientific">Exidia glandulosa HHB12029</name>
    <dbReference type="NCBI Taxonomy" id="1314781"/>
    <lineage>
        <taxon>Eukaryota</taxon>
        <taxon>Fungi</taxon>
        <taxon>Dikarya</taxon>
        <taxon>Basidiomycota</taxon>
        <taxon>Agaricomycotina</taxon>
        <taxon>Agaricomycetes</taxon>
        <taxon>Auriculariales</taxon>
        <taxon>Exidiaceae</taxon>
        <taxon>Exidia</taxon>
    </lineage>
</organism>
<sequence length="94" mass="10159">MGVGVQGMPALAASAVLQKWLAEGLQHFARQASLDRSTKEVEPSVRREEPEARLSADPTPIAFTRSIQIVDLSRCPSVHSSSTISISVRRGPFS</sequence>
<evidence type="ECO:0000313" key="2">
    <source>
        <dbReference type="EMBL" id="KZV96458.1"/>
    </source>
</evidence>
<keyword evidence="3" id="KW-1185">Reference proteome</keyword>
<dbReference type="InParanoid" id="A0A165KK13"/>
<proteinExistence type="predicted"/>
<name>A0A165KK13_EXIGL</name>
<reference evidence="2 3" key="1">
    <citation type="journal article" date="2016" name="Mol. Biol. Evol.">
        <title>Comparative Genomics of Early-Diverging Mushroom-Forming Fungi Provides Insights into the Origins of Lignocellulose Decay Capabilities.</title>
        <authorList>
            <person name="Nagy L.G."/>
            <person name="Riley R."/>
            <person name="Tritt A."/>
            <person name="Adam C."/>
            <person name="Daum C."/>
            <person name="Floudas D."/>
            <person name="Sun H."/>
            <person name="Yadav J.S."/>
            <person name="Pangilinan J."/>
            <person name="Larsson K.H."/>
            <person name="Matsuura K."/>
            <person name="Barry K."/>
            <person name="Labutti K."/>
            <person name="Kuo R."/>
            <person name="Ohm R.A."/>
            <person name="Bhattacharya S.S."/>
            <person name="Shirouzu T."/>
            <person name="Yoshinaga Y."/>
            <person name="Martin F.M."/>
            <person name="Grigoriev I.V."/>
            <person name="Hibbett D.S."/>
        </authorList>
    </citation>
    <scope>NUCLEOTIDE SEQUENCE [LARGE SCALE GENOMIC DNA]</scope>
    <source>
        <strain evidence="2 3">HHB12029</strain>
    </source>
</reference>
<evidence type="ECO:0000313" key="3">
    <source>
        <dbReference type="Proteomes" id="UP000077266"/>
    </source>
</evidence>
<dbReference type="EMBL" id="KV425942">
    <property type="protein sequence ID" value="KZV96458.1"/>
    <property type="molecule type" value="Genomic_DNA"/>
</dbReference>
<protein>
    <submittedName>
        <fullName evidence="2">Uncharacterized protein</fullName>
    </submittedName>
</protein>
<dbReference type="Proteomes" id="UP000077266">
    <property type="component" value="Unassembled WGS sequence"/>
</dbReference>
<feature type="compositionally biased region" description="Basic and acidic residues" evidence="1">
    <location>
        <begin position="36"/>
        <end position="54"/>
    </location>
</feature>
<evidence type="ECO:0000256" key="1">
    <source>
        <dbReference type="SAM" id="MobiDB-lite"/>
    </source>
</evidence>
<gene>
    <name evidence="2" type="ORF">EXIGLDRAFT_733130</name>
</gene>
<feature type="region of interest" description="Disordered" evidence="1">
    <location>
        <begin position="32"/>
        <end position="57"/>
    </location>
</feature>